<organism evidence="2">
    <name type="scientific">Klebsiella pneumoniae</name>
    <dbReference type="NCBI Taxonomy" id="573"/>
    <lineage>
        <taxon>Bacteria</taxon>
        <taxon>Pseudomonadati</taxon>
        <taxon>Pseudomonadota</taxon>
        <taxon>Gammaproteobacteria</taxon>
        <taxon>Enterobacterales</taxon>
        <taxon>Enterobacteriaceae</taxon>
        <taxon>Klebsiella/Raoultella group</taxon>
        <taxon>Klebsiella</taxon>
        <taxon>Klebsiella pneumoniae complex</taxon>
    </lineage>
</organism>
<dbReference type="EMBL" id="CABDVL010000003">
    <property type="protein sequence ID" value="VTM56926.1"/>
    <property type="molecule type" value="Genomic_DNA"/>
</dbReference>
<feature type="region of interest" description="Disordered" evidence="1">
    <location>
        <begin position="103"/>
        <end position="176"/>
    </location>
</feature>
<reference evidence="2" key="1">
    <citation type="submission" date="2019-04" db="EMBL/GenBank/DDBJ databases">
        <authorList>
            <consortium name="Pathogen Informatics"/>
        </authorList>
    </citation>
    <scope>NUCLEOTIDE SEQUENCE</scope>
    <source>
        <strain evidence="2">NCTC9183</strain>
    </source>
</reference>
<gene>
    <name evidence="2" type="ORF">NCTC9183_04380</name>
</gene>
<accession>A0A4P0Y9E8</accession>
<evidence type="ECO:0000256" key="1">
    <source>
        <dbReference type="SAM" id="MobiDB-lite"/>
    </source>
</evidence>
<feature type="compositionally biased region" description="Basic and acidic residues" evidence="1">
    <location>
        <begin position="140"/>
        <end position="154"/>
    </location>
</feature>
<protein>
    <submittedName>
        <fullName evidence="2">Selenoprotein O-like protein</fullName>
    </submittedName>
</protein>
<evidence type="ECO:0000313" key="2">
    <source>
        <dbReference type="EMBL" id="VTM56926.1"/>
    </source>
</evidence>
<proteinExistence type="predicted"/>
<dbReference type="Proteomes" id="UP000507695">
    <property type="component" value="Unassembled WGS sequence"/>
</dbReference>
<dbReference type="AlphaFoldDB" id="A0A4P0Y9E8"/>
<name>A0A4P0Y9E8_KLEPN</name>
<sequence>MTLSFTTHWRDELPDFYTSLSPTPLDNDRLIWRNAPLAQQLGCPTPCLRLKAGPVSGAAKRCFRACRRWRRYIAAISLAPGPASWATDAGSCSASSSWRMAAVTTGSERRRPDSLFADGGRPRRAALDDPGKSGVGGDARSGDPDDARPGDGDQRYPGLPRARGARRDADAGGREPCPLRPFRTFYYRREPQKVQNWPTMLFATTGRSCRMRRISTCYGSVTLSCVPRRLSPAGKPWALPMG</sequence>